<gene>
    <name evidence="7" type="primary">pth</name>
    <name evidence="10" type="ORF">A2563_00255</name>
</gene>
<dbReference type="GO" id="GO:0004045">
    <property type="term" value="F:peptidyl-tRNA hydrolase activity"/>
    <property type="evidence" value="ECO:0007669"/>
    <property type="project" value="UniProtKB-UniRule"/>
</dbReference>
<dbReference type="InterPro" id="IPR001328">
    <property type="entry name" value="Pept_tRNA_hydro"/>
</dbReference>
<evidence type="ECO:0000256" key="9">
    <source>
        <dbReference type="RuleBase" id="RU004320"/>
    </source>
</evidence>
<protein>
    <recommendedName>
        <fullName evidence="6 7">Peptidyl-tRNA hydrolase</fullName>
        <shortName evidence="7">Pth</shortName>
        <ecNumber evidence="1 7">3.1.1.29</ecNumber>
    </recommendedName>
</protein>
<dbReference type="EC" id="3.1.1.29" evidence="1 7"/>
<name>A0A1F6PAC2_9BACT</name>
<evidence type="ECO:0000256" key="7">
    <source>
        <dbReference type="HAMAP-Rule" id="MF_00083"/>
    </source>
</evidence>
<evidence type="ECO:0000256" key="8">
    <source>
        <dbReference type="RuleBase" id="RU000673"/>
    </source>
</evidence>
<dbReference type="PROSITE" id="PS01196">
    <property type="entry name" value="PEPT_TRNA_HYDROL_2"/>
    <property type="match status" value="1"/>
</dbReference>
<dbReference type="PANTHER" id="PTHR17224">
    <property type="entry name" value="PEPTIDYL-TRNA HYDROLASE"/>
    <property type="match status" value="1"/>
</dbReference>
<comment type="function">
    <text evidence="7">Hydrolyzes ribosome-free peptidyl-tRNAs (with 1 or more amino acids incorporated), which drop off the ribosome during protein synthesis, or as a result of ribosome stalling.</text>
</comment>
<dbReference type="Pfam" id="PF01195">
    <property type="entry name" value="Pept_tRNA_hydro"/>
    <property type="match status" value="1"/>
</dbReference>
<keyword evidence="4 7" id="KW-0694">RNA-binding</keyword>
<evidence type="ECO:0000256" key="1">
    <source>
        <dbReference type="ARBA" id="ARBA00013260"/>
    </source>
</evidence>
<feature type="binding site" evidence="7">
    <location>
        <position position="14"/>
    </location>
    <ligand>
        <name>tRNA</name>
        <dbReference type="ChEBI" id="CHEBI:17843"/>
    </ligand>
</feature>
<dbReference type="GO" id="GO:0000049">
    <property type="term" value="F:tRNA binding"/>
    <property type="evidence" value="ECO:0007669"/>
    <property type="project" value="UniProtKB-UniRule"/>
</dbReference>
<dbReference type="HAMAP" id="MF_00083">
    <property type="entry name" value="Pept_tRNA_hydro_bact"/>
    <property type="match status" value="1"/>
</dbReference>
<evidence type="ECO:0000256" key="5">
    <source>
        <dbReference type="ARBA" id="ARBA00038063"/>
    </source>
</evidence>
<dbReference type="SUPFAM" id="SSF53178">
    <property type="entry name" value="Peptidyl-tRNA hydrolase-like"/>
    <property type="match status" value="1"/>
</dbReference>
<evidence type="ECO:0000256" key="6">
    <source>
        <dbReference type="ARBA" id="ARBA00050038"/>
    </source>
</evidence>
<comment type="subcellular location">
    <subcellularLocation>
        <location evidence="7">Cytoplasm</location>
    </subcellularLocation>
</comment>
<comment type="caution">
    <text evidence="10">The sequence shown here is derived from an EMBL/GenBank/DDBJ whole genome shotgun (WGS) entry which is preliminary data.</text>
</comment>
<comment type="similarity">
    <text evidence="5 7 9">Belongs to the PTH family.</text>
</comment>
<evidence type="ECO:0000313" key="10">
    <source>
        <dbReference type="EMBL" id="OGH93106.1"/>
    </source>
</evidence>
<evidence type="ECO:0000313" key="11">
    <source>
        <dbReference type="Proteomes" id="UP000176634"/>
    </source>
</evidence>
<keyword evidence="3 7" id="KW-0378">Hydrolase</keyword>
<reference evidence="10 11" key="1">
    <citation type="journal article" date="2016" name="Nat. Commun.">
        <title>Thousands of microbial genomes shed light on interconnected biogeochemical processes in an aquifer system.</title>
        <authorList>
            <person name="Anantharaman K."/>
            <person name="Brown C.T."/>
            <person name="Hug L.A."/>
            <person name="Sharon I."/>
            <person name="Castelle C.J."/>
            <person name="Probst A.J."/>
            <person name="Thomas B.C."/>
            <person name="Singh A."/>
            <person name="Wilkins M.J."/>
            <person name="Karaoz U."/>
            <person name="Brodie E.L."/>
            <person name="Williams K.H."/>
            <person name="Hubbard S.S."/>
            <person name="Banfield J.F."/>
        </authorList>
    </citation>
    <scope>NUCLEOTIDE SEQUENCE [LARGE SCALE GENOMIC DNA]</scope>
</reference>
<dbReference type="FunFam" id="3.40.50.1470:FF:000001">
    <property type="entry name" value="Peptidyl-tRNA hydrolase"/>
    <property type="match status" value="1"/>
</dbReference>
<feature type="binding site" evidence="7">
    <location>
        <position position="67"/>
    </location>
    <ligand>
        <name>tRNA</name>
        <dbReference type="ChEBI" id="CHEBI:17843"/>
    </ligand>
</feature>
<dbReference type="GO" id="GO:0072344">
    <property type="term" value="P:rescue of stalled ribosome"/>
    <property type="evidence" value="ECO:0007669"/>
    <property type="project" value="UniProtKB-UniRule"/>
</dbReference>
<feature type="site" description="Discriminates between blocked and unblocked aminoacyl-tRNA" evidence="7">
    <location>
        <position position="9"/>
    </location>
</feature>
<feature type="site" description="Stabilizes the basic form of H active site to accept a proton" evidence="7">
    <location>
        <position position="92"/>
    </location>
</feature>
<dbReference type="AlphaFoldDB" id="A0A1F6PAC2"/>
<dbReference type="InterPro" id="IPR036416">
    <property type="entry name" value="Pept_tRNA_hydro_sf"/>
</dbReference>
<dbReference type="CDD" id="cd00462">
    <property type="entry name" value="PTH"/>
    <property type="match status" value="1"/>
</dbReference>
<evidence type="ECO:0000256" key="2">
    <source>
        <dbReference type="ARBA" id="ARBA00022555"/>
    </source>
</evidence>
<organism evidence="10 11">
    <name type="scientific">Candidatus Magasanikbacteria bacterium RIFOXYD1_FULL_40_23</name>
    <dbReference type="NCBI Taxonomy" id="1798705"/>
    <lineage>
        <taxon>Bacteria</taxon>
        <taxon>Candidatus Magasanikiibacteriota</taxon>
    </lineage>
</organism>
<evidence type="ECO:0000256" key="4">
    <source>
        <dbReference type="ARBA" id="ARBA00022884"/>
    </source>
</evidence>
<keyword evidence="2 7" id="KW-0820">tRNA-binding</keyword>
<comment type="function">
    <text evidence="7">Catalyzes the release of premature peptidyl moieties from peptidyl-tRNA molecules trapped in stalled 50S ribosomal subunits, and thus maintains levels of free tRNAs and 50S ribosomes.</text>
</comment>
<feature type="binding site" evidence="7">
    <location>
        <position position="113"/>
    </location>
    <ligand>
        <name>tRNA</name>
        <dbReference type="ChEBI" id="CHEBI:17843"/>
    </ligand>
</feature>
<keyword evidence="7" id="KW-0963">Cytoplasm</keyword>
<dbReference type="PANTHER" id="PTHR17224:SF1">
    <property type="entry name" value="PEPTIDYL-TRNA HYDROLASE"/>
    <property type="match status" value="1"/>
</dbReference>
<dbReference type="GO" id="GO:0006515">
    <property type="term" value="P:protein quality control for misfolded or incompletely synthesized proteins"/>
    <property type="evidence" value="ECO:0007669"/>
    <property type="project" value="UniProtKB-UniRule"/>
</dbReference>
<dbReference type="STRING" id="1798705.A2563_00255"/>
<feature type="active site" description="Proton acceptor" evidence="7">
    <location>
        <position position="19"/>
    </location>
</feature>
<dbReference type="NCBIfam" id="TIGR00447">
    <property type="entry name" value="pth"/>
    <property type="match status" value="1"/>
</dbReference>
<dbReference type="EMBL" id="MFRA01000002">
    <property type="protein sequence ID" value="OGH93106.1"/>
    <property type="molecule type" value="Genomic_DNA"/>
</dbReference>
<comment type="catalytic activity">
    <reaction evidence="7 8">
        <text>an N-acyl-L-alpha-aminoacyl-tRNA + H2O = an N-acyl-L-amino acid + a tRNA + H(+)</text>
        <dbReference type="Rhea" id="RHEA:54448"/>
        <dbReference type="Rhea" id="RHEA-COMP:10123"/>
        <dbReference type="Rhea" id="RHEA-COMP:13883"/>
        <dbReference type="ChEBI" id="CHEBI:15377"/>
        <dbReference type="ChEBI" id="CHEBI:15378"/>
        <dbReference type="ChEBI" id="CHEBI:59874"/>
        <dbReference type="ChEBI" id="CHEBI:78442"/>
        <dbReference type="ChEBI" id="CHEBI:138191"/>
        <dbReference type="EC" id="3.1.1.29"/>
    </reaction>
</comment>
<dbReference type="Proteomes" id="UP000176634">
    <property type="component" value="Unassembled WGS sequence"/>
</dbReference>
<dbReference type="GO" id="GO:0005737">
    <property type="term" value="C:cytoplasm"/>
    <property type="evidence" value="ECO:0007669"/>
    <property type="project" value="UniProtKB-SubCell"/>
</dbReference>
<accession>A0A1F6PAC2</accession>
<dbReference type="Gene3D" id="3.40.50.1470">
    <property type="entry name" value="Peptidyl-tRNA hydrolase"/>
    <property type="match status" value="1"/>
</dbReference>
<proteinExistence type="inferred from homology"/>
<sequence length="176" mass="19589">MKLIVGLGNPEPEYTNTRHNAGFLVIDKLVQNLETNTSFDKKANAEVFKTTINKKRAILAKPLTYMNNSGTAVRALMDFYKIKLENLIVIHDDKDIPLGETRLQTNRGPAGHNGIKSIIEHLGTQNFTRIRVGVAPDKQESIKDTAGFVLGKFTAAEMQSLKKVIENIAKEIETLI</sequence>
<evidence type="ECO:0000256" key="3">
    <source>
        <dbReference type="ARBA" id="ARBA00022801"/>
    </source>
</evidence>
<dbReference type="PROSITE" id="PS01195">
    <property type="entry name" value="PEPT_TRNA_HYDROL_1"/>
    <property type="match status" value="1"/>
</dbReference>
<comment type="subunit">
    <text evidence="7">Monomer.</text>
</comment>
<dbReference type="InterPro" id="IPR018171">
    <property type="entry name" value="Pept_tRNA_hydro_CS"/>
</dbReference>
<feature type="binding site" evidence="7">
    <location>
        <position position="65"/>
    </location>
    <ligand>
        <name>tRNA</name>
        <dbReference type="ChEBI" id="CHEBI:17843"/>
    </ligand>
</feature>